<dbReference type="EMBL" id="CP001338">
    <property type="protein sequence ID" value="ACL16993.1"/>
    <property type="molecule type" value="Genomic_DNA"/>
</dbReference>
<dbReference type="PANTHER" id="PTHR34070">
    <property type="entry name" value="ARMADILLO-TYPE FOLD"/>
    <property type="match status" value="1"/>
</dbReference>
<dbReference type="Proteomes" id="UP000002457">
    <property type="component" value="Chromosome"/>
</dbReference>
<dbReference type="OrthoDB" id="110299at2157"/>
<dbReference type="GeneID" id="7271247"/>
<dbReference type="HOGENOM" id="CLU_079880_2_0_2"/>
<gene>
    <name evidence="1" type="ordered locus">Mpal_1684</name>
</gene>
<sequence>METVLERIRTDLKNSCDPTTQKNFQRFFKEEVRYYGVKTPTVGKIAKRYWSEIKSQNKQEIFNLCDELYRSDYTEEAFIVSNWVPNLADRYEITDLAVFQVWIEKYINNWAKCDGFCNHTLGTFIMMYPECIEKLKKWTQSDNRWLKRAAAVSLILPAKQGEFLDDIFEIADRLLTDREDLVQKGYGWLLKEASRHHQDEVYLYVLKNRSTMPRTALRYAIELMPLKRRKEAMKRG</sequence>
<dbReference type="Pfam" id="PF08713">
    <property type="entry name" value="DNA_alkylation"/>
    <property type="match status" value="1"/>
</dbReference>
<evidence type="ECO:0000313" key="1">
    <source>
        <dbReference type="EMBL" id="ACL16993.1"/>
    </source>
</evidence>
<dbReference type="PANTHER" id="PTHR34070:SF1">
    <property type="entry name" value="DNA ALKYLATION REPAIR PROTEIN"/>
    <property type="match status" value="1"/>
</dbReference>
<dbReference type="STRING" id="521011.Mpal_1684"/>
<dbReference type="KEGG" id="mpl:Mpal_1684"/>
<evidence type="ECO:0000313" key="2">
    <source>
        <dbReference type="Proteomes" id="UP000002457"/>
    </source>
</evidence>
<reference evidence="1 2" key="1">
    <citation type="journal article" date="2015" name="Genome Announc.">
        <title>Complete Genome Sequence of Methanosphaerula palustris E1-9CT, a Hydrogenotrophic Methanogen Isolated from a Minerotrophic Fen Peatland.</title>
        <authorList>
            <person name="Cadillo-Quiroz H."/>
            <person name="Browne P."/>
            <person name="Kyrpides N."/>
            <person name="Woyke T."/>
            <person name="Goodwin L."/>
            <person name="Detter C."/>
            <person name="Yavitt J.B."/>
            <person name="Zinder S.H."/>
        </authorList>
    </citation>
    <scope>NUCLEOTIDE SEQUENCE [LARGE SCALE GENOMIC DNA]</scope>
    <source>
        <strain evidence="2">ATCC BAA-1556 / DSM 19958 / E1-9c</strain>
    </source>
</reference>
<dbReference type="RefSeq" id="WP_012618312.1">
    <property type="nucleotide sequence ID" value="NC_011832.1"/>
</dbReference>
<organism evidence="1 2">
    <name type="scientific">Methanosphaerula palustris (strain ATCC BAA-1556 / DSM 19958 / E1-9c)</name>
    <dbReference type="NCBI Taxonomy" id="521011"/>
    <lineage>
        <taxon>Archaea</taxon>
        <taxon>Methanobacteriati</taxon>
        <taxon>Methanobacteriota</taxon>
        <taxon>Stenosarchaea group</taxon>
        <taxon>Methanomicrobia</taxon>
        <taxon>Methanomicrobiales</taxon>
        <taxon>Methanoregulaceae</taxon>
        <taxon>Methanosphaerula</taxon>
    </lineage>
</organism>
<dbReference type="InterPro" id="IPR014825">
    <property type="entry name" value="DNA_alkylation"/>
</dbReference>
<dbReference type="InterPro" id="IPR016024">
    <property type="entry name" value="ARM-type_fold"/>
</dbReference>
<dbReference type="CDD" id="cd06561">
    <property type="entry name" value="AlkD_like"/>
    <property type="match status" value="1"/>
</dbReference>
<dbReference type="Gene3D" id="1.25.10.90">
    <property type="match status" value="1"/>
</dbReference>
<dbReference type="eggNOG" id="arCOG05122">
    <property type="taxonomic scope" value="Archaea"/>
</dbReference>
<dbReference type="AlphaFoldDB" id="B8GJF2"/>
<dbReference type="SUPFAM" id="SSF48371">
    <property type="entry name" value="ARM repeat"/>
    <property type="match status" value="1"/>
</dbReference>
<proteinExistence type="predicted"/>
<protein>
    <submittedName>
        <fullName evidence="1">DNA alkylation repair enzyme</fullName>
    </submittedName>
</protein>
<keyword evidence="2" id="KW-1185">Reference proteome</keyword>
<name>B8GJF2_METPE</name>
<accession>B8GJF2</accession>